<name>A0ABT8KZE5_9BACT</name>
<evidence type="ECO:0000313" key="1">
    <source>
        <dbReference type="EMBL" id="MDN5205292.1"/>
    </source>
</evidence>
<gene>
    <name evidence="1" type="ORF">QQ008_28165</name>
</gene>
<dbReference type="RefSeq" id="WP_346755314.1">
    <property type="nucleotide sequence ID" value="NZ_JAUJEA010000016.1"/>
</dbReference>
<keyword evidence="2" id="KW-1185">Reference proteome</keyword>
<dbReference type="Proteomes" id="UP001172082">
    <property type="component" value="Unassembled WGS sequence"/>
</dbReference>
<evidence type="ECO:0000313" key="2">
    <source>
        <dbReference type="Proteomes" id="UP001172082"/>
    </source>
</evidence>
<accession>A0ABT8KZE5</accession>
<comment type="caution">
    <text evidence="1">The sequence shown here is derived from an EMBL/GenBank/DDBJ whole genome shotgun (WGS) entry which is preliminary data.</text>
</comment>
<dbReference type="EMBL" id="JAUJEA010000016">
    <property type="protein sequence ID" value="MDN5205292.1"/>
    <property type="molecule type" value="Genomic_DNA"/>
</dbReference>
<proteinExistence type="predicted"/>
<organism evidence="1 2">
    <name type="scientific">Splendidivirga corallicola</name>
    <dbReference type="NCBI Taxonomy" id="3051826"/>
    <lineage>
        <taxon>Bacteria</taxon>
        <taxon>Pseudomonadati</taxon>
        <taxon>Bacteroidota</taxon>
        <taxon>Cytophagia</taxon>
        <taxon>Cytophagales</taxon>
        <taxon>Splendidivirgaceae</taxon>
        <taxon>Splendidivirga</taxon>
    </lineage>
</organism>
<reference evidence="1" key="1">
    <citation type="submission" date="2023-06" db="EMBL/GenBank/DDBJ databases">
        <title>Genomic of Parafulvivirga corallium.</title>
        <authorList>
            <person name="Wang G."/>
        </authorList>
    </citation>
    <scope>NUCLEOTIDE SEQUENCE</scope>
    <source>
        <strain evidence="1">BMA10</strain>
    </source>
</reference>
<protein>
    <submittedName>
        <fullName evidence="1">Uncharacterized protein</fullName>
    </submittedName>
</protein>
<sequence>MTTLHKDWITNGLVDFEYKKYKLLAYLQEVKSNFDALRLYPFLGDLAFHYKNLLILKENKNLIYENFPKTISKADFRRLKIHYKKVIEDNQLMEIIEEILTFAVPQMRAALEEGKNIYETIEDHLTIETIGISPLYVDEGYLFINEQYGKETNIYQYQISVFKNATEKFRGIHTKFLERVRRNLGSSFEQLKLNLIKKNKALPNPATFLINVEIKCPHDATVLPIAKRMLMRHINDAA</sequence>